<proteinExistence type="inferred from homology"/>
<keyword evidence="2" id="KW-0680">Restriction system</keyword>
<dbReference type="InterPro" id="IPR000055">
    <property type="entry name" value="Restrct_endonuc_typeI_TRD"/>
</dbReference>
<dbReference type="PANTHER" id="PTHR30408">
    <property type="entry name" value="TYPE-1 RESTRICTION ENZYME ECOKI SPECIFICITY PROTEIN"/>
    <property type="match status" value="1"/>
</dbReference>
<evidence type="ECO:0000313" key="5">
    <source>
        <dbReference type="EMBL" id="SFQ15582.1"/>
    </source>
</evidence>
<dbReference type="GO" id="GO:0003677">
    <property type="term" value="F:DNA binding"/>
    <property type="evidence" value="ECO:0007669"/>
    <property type="project" value="UniProtKB-KW"/>
</dbReference>
<dbReference type="GO" id="GO:0009307">
    <property type="term" value="P:DNA restriction-modification system"/>
    <property type="evidence" value="ECO:0007669"/>
    <property type="project" value="UniProtKB-KW"/>
</dbReference>
<dbReference type="STRING" id="1465490.SAMN05444277_1067"/>
<dbReference type="OrthoDB" id="9816225at2"/>
<evidence type="ECO:0000313" key="6">
    <source>
        <dbReference type="Proteomes" id="UP000199031"/>
    </source>
</evidence>
<dbReference type="CDD" id="cd17278">
    <property type="entry name" value="RMtype1_S_LdeBORF1052P-TRD2-CR2"/>
    <property type="match status" value="1"/>
</dbReference>
<evidence type="ECO:0000256" key="2">
    <source>
        <dbReference type="ARBA" id="ARBA00022747"/>
    </source>
</evidence>
<dbReference type="Gene3D" id="3.90.220.20">
    <property type="entry name" value="DNA methylase specificity domains"/>
    <property type="match status" value="2"/>
</dbReference>
<keyword evidence="6" id="KW-1185">Reference proteome</keyword>
<dbReference type="AlphaFoldDB" id="A0A1I5W751"/>
<accession>A0A1I5W751</accession>
<feature type="domain" description="Type I restriction modification DNA specificity" evidence="4">
    <location>
        <begin position="200"/>
        <end position="345"/>
    </location>
</feature>
<protein>
    <submittedName>
        <fullName evidence="5">Type I restriction enzyme, S subunit</fullName>
    </submittedName>
</protein>
<comment type="similarity">
    <text evidence="1">Belongs to the type-I restriction system S methylase family.</text>
</comment>
<evidence type="ECO:0000256" key="1">
    <source>
        <dbReference type="ARBA" id="ARBA00010923"/>
    </source>
</evidence>
<sequence length="385" mass="43785">MKWEKVEIGKVAKVISGFAFKSKDFQPIGTPIIKIKSIKDENIVLDENDCVDSAIEVPTRFHLSKGDILISLTGSHITLPSSVVGRVARYRHETNSYLNQRAGKFINIDNERCSKDYLFYFLLQKETLTKIANKAQGAANQANISPTDVEGVEIKLPPLPMQRKIASILSAYDDLIENNLKRIKLLEEKAFLRYKLIVQNEKLEEFTIEELANVVMGQSPTSDTYTNEKDDNLPFHQGVSNFSNYFVEHKIYCNAPIKIAEEGDILFSVRAPVGRINFTSDKICIGRGLCAFRSKNGFQNYFYHQLKEFFFAEDVIGNGAIFNAVTKVELMKVKLKTPSKKIQKAFEIEAQQMYNLILNLTKQNTKLREARDILLPKLMNGQIEV</sequence>
<dbReference type="CDD" id="cd17495">
    <property type="entry name" value="RMtype1_S_Cep9333ORF4827P-TRD2-CR2_like"/>
    <property type="match status" value="1"/>
</dbReference>
<keyword evidence="3" id="KW-0238">DNA-binding</keyword>
<dbReference type="InterPro" id="IPR052021">
    <property type="entry name" value="Type-I_RS_S_subunit"/>
</dbReference>
<dbReference type="RefSeq" id="WP_090658230.1">
    <property type="nucleotide sequence ID" value="NZ_FOXQ01000006.1"/>
</dbReference>
<feature type="domain" description="Type I restriction modification DNA specificity" evidence="4">
    <location>
        <begin position="2"/>
        <end position="187"/>
    </location>
</feature>
<dbReference type="InterPro" id="IPR044946">
    <property type="entry name" value="Restrct_endonuc_typeI_TRD_sf"/>
</dbReference>
<dbReference type="Proteomes" id="UP000199031">
    <property type="component" value="Unassembled WGS sequence"/>
</dbReference>
<evidence type="ECO:0000259" key="4">
    <source>
        <dbReference type="Pfam" id="PF01420"/>
    </source>
</evidence>
<evidence type="ECO:0000256" key="3">
    <source>
        <dbReference type="ARBA" id="ARBA00023125"/>
    </source>
</evidence>
<dbReference type="PANTHER" id="PTHR30408:SF12">
    <property type="entry name" value="TYPE I RESTRICTION ENZYME MJAVIII SPECIFICITY SUBUNIT"/>
    <property type="match status" value="1"/>
</dbReference>
<gene>
    <name evidence="5" type="ORF">SAMN05444277_1067</name>
</gene>
<reference evidence="5 6" key="1">
    <citation type="submission" date="2016-10" db="EMBL/GenBank/DDBJ databases">
        <authorList>
            <person name="de Groot N.N."/>
        </authorList>
    </citation>
    <scope>NUCLEOTIDE SEQUENCE [LARGE SCALE GENOMIC DNA]</scope>
    <source>
        <strain evidence="5 6">DSM 28286</strain>
    </source>
</reference>
<name>A0A1I5W751_9BACT</name>
<dbReference type="Pfam" id="PF01420">
    <property type="entry name" value="Methylase_S"/>
    <property type="match status" value="2"/>
</dbReference>
<organism evidence="5 6">
    <name type="scientific">Parafilimonas terrae</name>
    <dbReference type="NCBI Taxonomy" id="1465490"/>
    <lineage>
        <taxon>Bacteria</taxon>
        <taxon>Pseudomonadati</taxon>
        <taxon>Bacteroidota</taxon>
        <taxon>Chitinophagia</taxon>
        <taxon>Chitinophagales</taxon>
        <taxon>Chitinophagaceae</taxon>
        <taxon>Parafilimonas</taxon>
    </lineage>
</organism>
<dbReference type="EMBL" id="FOXQ01000006">
    <property type="protein sequence ID" value="SFQ15582.1"/>
    <property type="molecule type" value="Genomic_DNA"/>
</dbReference>
<dbReference type="SUPFAM" id="SSF116734">
    <property type="entry name" value="DNA methylase specificity domain"/>
    <property type="match status" value="2"/>
</dbReference>